<dbReference type="STRING" id="5888.A0DDV2"/>
<dbReference type="EMBL" id="CT868396">
    <property type="protein sequence ID" value="CAK81219.1"/>
    <property type="molecule type" value="Genomic_DNA"/>
</dbReference>
<feature type="domain" description="KATNIP" evidence="1">
    <location>
        <begin position="167"/>
        <end position="298"/>
    </location>
</feature>
<reference evidence="2 3" key="1">
    <citation type="journal article" date="2006" name="Nature">
        <title>Global trends of whole-genome duplications revealed by the ciliate Paramecium tetraurelia.</title>
        <authorList>
            <consortium name="Genoscope"/>
            <person name="Aury J.-M."/>
            <person name="Jaillon O."/>
            <person name="Duret L."/>
            <person name="Noel B."/>
            <person name="Jubin C."/>
            <person name="Porcel B.M."/>
            <person name="Segurens B."/>
            <person name="Daubin V."/>
            <person name="Anthouard V."/>
            <person name="Aiach N."/>
            <person name="Arnaiz O."/>
            <person name="Billaut A."/>
            <person name="Beisson J."/>
            <person name="Blanc I."/>
            <person name="Bouhouche K."/>
            <person name="Camara F."/>
            <person name="Duharcourt S."/>
            <person name="Guigo R."/>
            <person name="Gogendeau D."/>
            <person name="Katinka M."/>
            <person name="Keller A.-M."/>
            <person name="Kissmehl R."/>
            <person name="Klotz C."/>
            <person name="Koll F."/>
            <person name="Le Moue A."/>
            <person name="Lepere C."/>
            <person name="Malinsky S."/>
            <person name="Nowacki M."/>
            <person name="Nowak J.K."/>
            <person name="Plattner H."/>
            <person name="Poulain J."/>
            <person name="Ruiz F."/>
            <person name="Serrano V."/>
            <person name="Zagulski M."/>
            <person name="Dessen P."/>
            <person name="Betermier M."/>
            <person name="Weissenbach J."/>
            <person name="Scarpelli C."/>
            <person name="Schachter V."/>
            <person name="Sperling L."/>
            <person name="Meyer E."/>
            <person name="Cohen J."/>
            <person name="Wincker P."/>
        </authorList>
    </citation>
    <scope>NUCLEOTIDE SEQUENCE [LARGE SCALE GENOMIC DNA]</scope>
    <source>
        <strain evidence="2 3">Stock d4-2</strain>
    </source>
</reference>
<dbReference type="PANTHER" id="PTHR21534:SF0">
    <property type="entry name" value="KATANIN-INTERACTING PROTEIN"/>
    <property type="match status" value="1"/>
</dbReference>
<dbReference type="GeneID" id="5034401"/>
<name>A0DDV2_PARTE</name>
<dbReference type="AlphaFoldDB" id="A0DDV2"/>
<proteinExistence type="predicted"/>
<evidence type="ECO:0000313" key="2">
    <source>
        <dbReference type="EMBL" id="CAK81219.1"/>
    </source>
</evidence>
<evidence type="ECO:0000313" key="3">
    <source>
        <dbReference type="Proteomes" id="UP000000600"/>
    </source>
</evidence>
<dbReference type="InterPro" id="IPR026704">
    <property type="entry name" value="KATNIP"/>
</dbReference>
<organism evidence="2 3">
    <name type="scientific">Paramecium tetraurelia</name>
    <dbReference type="NCBI Taxonomy" id="5888"/>
    <lineage>
        <taxon>Eukaryota</taxon>
        <taxon>Sar</taxon>
        <taxon>Alveolata</taxon>
        <taxon>Ciliophora</taxon>
        <taxon>Intramacronucleata</taxon>
        <taxon>Oligohymenophorea</taxon>
        <taxon>Peniculida</taxon>
        <taxon>Parameciidae</taxon>
        <taxon>Paramecium</taxon>
    </lineage>
</organism>
<dbReference type="InterPro" id="IPR027859">
    <property type="entry name" value="KATNIP_dom"/>
</dbReference>
<dbReference type="OrthoDB" id="6130539at2759"/>
<sequence>MSVSRLQYQKPQLTRQVSATSRTTPKDINPDNTIMSFLKSMDTKQAAVLNRSIRQGEKLNVRNQQASTTQIQSSRIQLSTVERQIFNNLELRIQKLPQKEQEYVKQLLGQIENGEQKHEELIQFFKNNKSKRIQLRILSNYGNSASVGLTGVELLNQQSKLVQITSIISDDDSNNTITNLINGHNLIINQEYMWITNYKSFPITITLHYVDESEVLTHVKIWNFNKNRKELDKCVQNIEILQNEQLVWSGQLKRGVGNTYTEYADLLELKINNQIKEVVPQPFYQSMQSMVSKKSDDNIINQSKASSQFKHQKPKVMKNPFDDEKRIKQPESQPAKIQVNQKRLFKNPMSLFPQKQLTEEDTTITNLKRGVAHIAAGQNREQKESPFLIVRLETY</sequence>
<gene>
    <name evidence="2" type="ORF">GSPATT00016060001</name>
</gene>
<dbReference type="PANTHER" id="PTHR21534">
    <property type="entry name" value="KATANIN-INTERACTING PROTEIN"/>
    <property type="match status" value="1"/>
</dbReference>
<accession>A0DDV2</accession>
<dbReference type="InParanoid" id="A0DDV2"/>
<dbReference type="Proteomes" id="UP000000600">
    <property type="component" value="Unassembled WGS sequence"/>
</dbReference>
<dbReference type="Pfam" id="PF14652">
    <property type="entry name" value="DUF4457"/>
    <property type="match status" value="1"/>
</dbReference>
<keyword evidence="3" id="KW-1185">Reference proteome</keyword>
<dbReference type="RefSeq" id="XP_001448616.1">
    <property type="nucleotide sequence ID" value="XM_001448579.1"/>
</dbReference>
<evidence type="ECO:0000259" key="1">
    <source>
        <dbReference type="Pfam" id="PF14652"/>
    </source>
</evidence>
<protein>
    <recommendedName>
        <fullName evidence="1">KATNIP domain-containing protein</fullName>
    </recommendedName>
</protein>
<dbReference type="HOGENOM" id="CLU_699188_0_0_1"/>
<dbReference type="KEGG" id="ptm:GSPATT00016060001"/>